<proteinExistence type="predicted"/>
<dbReference type="Proteomes" id="UP000807504">
    <property type="component" value="Unassembled WGS sequence"/>
</dbReference>
<feature type="region of interest" description="Disordered" evidence="1">
    <location>
        <begin position="1"/>
        <end position="25"/>
    </location>
</feature>
<evidence type="ECO:0000259" key="2">
    <source>
        <dbReference type="Pfam" id="PF00910"/>
    </source>
</evidence>
<feature type="region of interest" description="Disordered" evidence="1">
    <location>
        <begin position="218"/>
        <end position="256"/>
    </location>
</feature>
<protein>
    <submittedName>
        <fullName evidence="3">Replication-associated protein like</fullName>
    </submittedName>
</protein>
<accession>A0A8T0FJ55</accession>
<dbReference type="Pfam" id="PF00910">
    <property type="entry name" value="RNA_helicase"/>
    <property type="match status" value="1"/>
</dbReference>
<reference evidence="3" key="1">
    <citation type="journal article" date="2020" name="bioRxiv">
        <title>Chromosome-level reference genome of the European wasp spider Argiope bruennichi: a resource for studies on range expansion and evolutionary adaptation.</title>
        <authorList>
            <person name="Sheffer M.M."/>
            <person name="Hoppe A."/>
            <person name="Krehenwinkel H."/>
            <person name="Uhl G."/>
            <person name="Kuss A.W."/>
            <person name="Jensen L."/>
            <person name="Jensen C."/>
            <person name="Gillespie R.G."/>
            <person name="Hoff K.J."/>
            <person name="Prost S."/>
        </authorList>
    </citation>
    <scope>NUCLEOTIDE SEQUENCE</scope>
</reference>
<comment type="caution">
    <text evidence="3">The sequence shown here is derived from an EMBL/GenBank/DDBJ whole genome shotgun (WGS) entry which is preliminary data.</text>
</comment>
<dbReference type="InterPro" id="IPR027417">
    <property type="entry name" value="P-loop_NTPase"/>
</dbReference>
<dbReference type="AlphaFoldDB" id="A0A8T0FJ55"/>
<sequence length="256" mass="28917">MTSLPRSQHMLITHPPRAKQPRVKSGGSAFKDVLSKAESGDITSIKEEHPGIFIRYKTNILSSIKFRTEELTNSCGVWICGPPRCGKDSGVRKLGDVYVKSLNKWWDGYNNQRNVLISDIDPEHGKWLGNFLKIWSDRYAFTAEIKGSSMLIRPSKIFCTSNFLMEDVFSGNILEALKARFNVFNEFDGSFTRRQETREVLSVYNRLLQLEDGLVSSASVSSSAVQEEEVSSSDEFKENKKCSKKKARLSEGNSEN</sequence>
<gene>
    <name evidence="3" type="ORF">HNY73_007499</name>
</gene>
<evidence type="ECO:0000313" key="3">
    <source>
        <dbReference type="EMBL" id="KAF8789569.1"/>
    </source>
</evidence>
<keyword evidence="4" id="KW-1185">Reference proteome</keyword>
<reference evidence="3" key="2">
    <citation type="submission" date="2020-06" db="EMBL/GenBank/DDBJ databases">
        <authorList>
            <person name="Sheffer M."/>
        </authorList>
    </citation>
    <scope>NUCLEOTIDE SEQUENCE</scope>
</reference>
<name>A0A8T0FJ55_ARGBR</name>
<organism evidence="3 4">
    <name type="scientific">Argiope bruennichi</name>
    <name type="common">Wasp spider</name>
    <name type="synonym">Aranea bruennichi</name>
    <dbReference type="NCBI Taxonomy" id="94029"/>
    <lineage>
        <taxon>Eukaryota</taxon>
        <taxon>Metazoa</taxon>
        <taxon>Ecdysozoa</taxon>
        <taxon>Arthropoda</taxon>
        <taxon>Chelicerata</taxon>
        <taxon>Arachnida</taxon>
        <taxon>Araneae</taxon>
        <taxon>Araneomorphae</taxon>
        <taxon>Entelegynae</taxon>
        <taxon>Araneoidea</taxon>
        <taxon>Araneidae</taxon>
        <taxon>Argiope</taxon>
    </lineage>
</organism>
<dbReference type="EMBL" id="JABXBU010000012">
    <property type="protein sequence ID" value="KAF8789569.1"/>
    <property type="molecule type" value="Genomic_DNA"/>
</dbReference>
<evidence type="ECO:0000313" key="4">
    <source>
        <dbReference type="Proteomes" id="UP000807504"/>
    </source>
</evidence>
<evidence type="ECO:0000256" key="1">
    <source>
        <dbReference type="SAM" id="MobiDB-lite"/>
    </source>
</evidence>
<dbReference type="SUPFAM" id="SSF52540">
    <property type="entry name" value="P-loop containing nucleoside triphosphate hydrolases"/>
    <property type="match status" value="1"/>
</dbReference>
<dbReference type="GO" id="GO:0003723">
    <property type="term" value="F:RNA binding"/>
    <property type="evidence" value="ECO:0007669"/>
    <property type="project" value="InterPro"/>
</dbReference>
<dbReference type="InterPro" id="IPR000605">
    <property type="entry name" value="Helicase_SF3_ssDNA/RNA_vir"/>
</dbReference>
<dbReference type="GO" id="GO:0003724">
    <property type="term" value="F:RNA helicase activity"/>
    <property type="evidence" value="ECO:0007669"/>
    <property type="project" value="InterPro"/>
</dbReference>
<feature type="domain" description="Helicase superfamily 3 single-stranded DNA/RNA virus" evidence="2">
    <location>
        <begin position="77"/>
        <end position="163"/>
    </location>
</feature>
<dbReference type="Gene3D" id="3.40.50.300">
    <property type="entry name" value="P-loop containing nucleotide triphosphate hydrolases"/>
    <property type="match status" value="1"/>
</dbReference>